<dbReference type="Proteomes" id="UP000199470">
    <property type="component" value="Unassembled WGS sequence"/>
</dbReference>
<feature type="active site" description="Phosphoserine intermediate" evidence="13">
    <location>
        <position position="134"/>
    </location>
</feature>
<evidence type="ECO:0000256" key="5">
    <source>
        <dbReference type="ARBA" id="ARBA00012121"/>
    </source>
</evidence>
<evidence type="ECO:0000256" key="7">
    <source>
        <dbReference type="ARBA" id="ARBA00022741"/>
    </source>
</evidence>
<dbReference type="InterPro" id="IPR002891">
    <property type="entry name" value="APS"/>
</dbReference>
<comment type="similarity">
    <text evidence="4 13 14">Belongs to the APS kinase family.</text>
</comment>
<evidence type="ECO:0000256" key="15">
    <source>
        <dbReference type="SAM" id="MobiDB-lite"/>
    </source>
</evidence>
<dbReference type="GO" id="GO:0070814">
    <property type="term" value="P:hydrogen sulfide biosynthetic process"/>
    <property type="evidence" value="ECO:0007669"/>
    <property type="project" value="UniProtKB-UniRule"/>
</dbReference>
<dbReference type="PANTHER" id="PTHR11055">
    <property type="entry name" value="BIFUNCTIONAL 3'-PHOSPHOADENOSINE 5'-PHOSPHOSULFATE SYNTHASE"/>
    <property type="match status" value="1"/>
</dbReference>
<evidence type="ECO:0000256" key="14">
    <source>
        <dbReference type="RuleBase" id="RU004347"/>
    </source>
</evidence>
<evidence type="ECO:0000256" key="9">
    <source>
        <dbReference type="ARBA" id="ARBA00022840"/>
    </source>
</evidence>
<dbReference type="GO" id="GO:0005524">
    <property type="term" value="F:ATP binding"/>
    <property type="evidence" value="ECO:0007669"/>
    <property type="project" value="UniProtKB-UniRule"/>
</dbReference>
<dbReference type="NCBIfam" id="NF003013">
    <property type="entry name" value="PRK03846.1"/>
    <property type="match status" value="1"/>
</dbReference>
<feature type="region of interest" description="Disordered" evidence="15">
    <location>
        <begin position="1"/>
        <end position="28"/>
    </location>
</feature>
<reference evidence="17 18" key="1">
    <citation type="submission" date="2016-10" db="EMBL/GenBank/DDBJ databases">
        <authorList>
            <person name="de Groot N.N."/>
        </authorList>
    </citation>
    <scope>NUCLEOTIDE SEQUENCE [LARGE SCALE GENOMIC DNA]</scope>
    <source>
        <strain evidence="17 18">ATCC 43154</strain>
    </source>
</reference>
<dbReference type="InterPro" id="IPR027417">
    <property type="entry name" value="P-loop_NTPase"/>
</dbReference>
<dbReference type="Gene3D" id="3.40.50.300">
    <property type="entry name" value="P-loop containing nucleotide triphosphate hydrolases"/>
    <property type="match status" value="1"/>
</dbReference>
<keyword evidence="7 13" id="KW-0547">Nucleotide-binding</keyword>
<dbReference type="GO" id="GO:0004020">
    <property type="term" value="F:adenylylsulfate kinase activity"/>
    <property type="evidence" value="ECO:0007669"/>
    <property type="project" value="UniProtKB-UniRule"/>
</dbReference>
<organism evidence="17 18">
    <name type="scientific">Rugamonas rubra</name>
    <dbReference type="NCBI Taxonomy" id="758825"/>
    <lineage>
        <taxon>Bacteria</taxon>
        <taxon>Pseudomonadati</taxon>
        <taxon>Pseudomonadota</taxon>
        <taxon>Betaproteobacteria</taxon>
        <taxon>Burkholderiales</taxon>
        <taxon>Oxalobacteraceae</taxon>
        <taxon>Telluria group</taxon>
        <taxon>Rugamonas</taxon>
    </lineage>
</organism>
<dbReference type="PANTHER" id="PTHR11055:SF1">
    <property type="entry name" value="PAPS SYNTHETASE, ISOFORM D"/>
    <property type="match status" value="1"/>
</dbReference>
<dbReference type="HAMAP" id="MF_00065">
    <property type="entry name" value="Adenylyl_sulf_kinase"/>
    <property type="match status" value="1"/>
</dbReference>
<gene>
    <name evidence="13" type="primary">cysC</name>
    <name evidence="17" type="ORF">SAMN02982985_03125</name>
</gene>
<dbReference type="InterPro" id="IPR059117">
    <property type="entry name" value="APS_kinase_dom"/>
</dbReference>
<dbReference type="EC" id="2.7.1.25" evidence="5 13"/>
<dbReference type="CDD" id="cd02027">
    <property type="entry name" value="APSK"/>
    <property type="match status" value="1"/>
</dbReference>
<sequence length="224" mass="24595">MSTLKYRETPAQNPPSPALPDQEVPVAPSAPNIFWHTGKVSAAARNRQNGQRGATVWLTGLSGAGKSTLACELEKMLVDAGRAAYVLDGDNLRHHLNRDLGFSPQDRQENIRRSAEVARLMNDAGLIVIAAFISPLRQDRAMACAIIGEDNFIETYVSTPCQVCEERDPKGLYAKARAGLIPEFTGVSAPYEVPLYPALVLDTDCLTLQQASRQLFQYLAQRRN</sequence>
<evidence type="ECO:0000313" key="18">
    <source>
        <dbReference type="Proteomes" id="UP000199470"/>
    </source>
</evidence>
<evidence type="ECO:0000256" key="2">
    <source>
        <dbReference type="ARBA" id="ARBA00002632"/>
    </source>
</evidence>
<dbReference type="Pfam" id="PF01583">
    <property type="entry name" value="APS_kinase"/>
    <property type="match status" value="1"/>
</dbReference>
<evidence type="ECO:0000259" key="16">
    <source>
        <dbReference type="Pfam" id="PF01583"/>
    </source>
</evidence>
<evidence type="ECO:0000256" key="10">
    <source>
        <dbReference type="ARBA" id="ARBA00029724"/>
    </source>
</evidence>
<evidence type="ECO:0000256" key="11">
    <source>
        <dbReference type="ARBA" id="ARBA00031393"/>
    </source>
</evidence>
<evidence type="ECO:0000256" key="4">
    <source>
        <dbReference type="ARBA" id="ARBA00007008"/>
    </source>
</evidence>
<feature type="binding site" evidence="13">
    <location>
        <begin position="60"/>
        <end position="67"/>
    </location>
    <ligand>
        <name>ATP</name>
        <dbReference type="ChEBI" id="CHEBI:30616"/>
    </ligand>
</feature>
<comment type="catalytic activity">
    <reaction evidence="1 13 14">
        <text>adenosine 5'-phosphosulfate + ATP = 3'-phosphoadenylyl sulfate + ADP + H(+)</text>
        <dbReference type="Rhea" id="RHEA:24152"/>
        <dbReference type="ChEBI" id="CHEBI:15378"/>
        <dbReference type="ChEBI" id="CHEBI:30616"/>
        <dbReference type="ChEBI" id="CHEBI:58243"/>
        <dbReference type="ChEBI" id="CHEBI:58339"/>
        <dbReference type="ChEBI" id="CHEBI:456216"/>
        <dbReference type="EC" id="2.7.1.25"/>
    </reaction>
</comment>
<keyword evidence="13" id="KW-0597">Phosphoprotein</keyword>
<dbReference type="STRING" id="758825.SAMN02982985_03125"/>
<proteinExistence type="inferred from homology"/>
<dbReference type="RefSeq" id="WP_093388622.1">
    <property type="nucleotide sequence ID" value="NZ_FOTW01000014.1"/>
</dbReference>
<evidence type="ECO:0000256" key="3">
    <source>
        <dbReference type="ARBA" id="ARBA00004806"/>
    </source>
</evidence>
<evidence type="ECO:0000256" key="13">
    <source>
        <dbReference type="HAMAP-Rule" id="MF_00065"/>
    </source>
</evidence>
<keyword evidence="6 13" id="KW-0808">Transferase</keyword>
<dbReference type="GO" id="GO:0000103">
    <property type="term" value="P:sulfate assimilation"/>
    <property type="evidence" value="ECO:0007669"/>
    <property type="project" value="UniProtKB-UniRule"/>
</dbReference>
<accession>A0A1I4NUK9</accession>
<dbReference type="AlphaFoldDB" id="A0A1I4NUK9"/>
<evidence type="ECO:0000256" key="6">
    <source>
        <dbReference type="ARBA" id="ARBA00022679"/>
    </source>
</evidence>
<evidence type="ECO:0000256" key="12">
    <source>
        <dbReference type="ARBA" id="ARBA00031464"/>
    </source>
</evidence>
<dbReference type="UniPathway" id="UPA00140">
    <property type="reaction ID" value="UER00205"/>
</dbReference>
<keyword evidence="9 13" id="KW-0067">ATP-binding</keyword>
<evidence type="ECO:0000313" key="17">
    <source>
        <dbReference type="EMBL" id="SFM18987.1"/>
    </source>
</evidence>
<comment type="pathway">
    <text evidence="3 13 14">Sulfur metabolism; hydrogen sulfide biosynthesis; sulfite from sulfate: step 2/3.</text>
</comment>
<protein>
    <recommendedName>
        <fullName evidence="5 13">Adenylyl-sulfate kinase</fullName>
        <ecNumber evidence="5 13">2.7.1.25</ecNumber>
    </recommendedName>
    <alternativeName>
        <fullName evidence="11 13">APS kinase</fullName>
    </alternativeName>
    <alternativeName>
        <fullName evidence="12 13">ATP adenosine-5'-phosphosulfate 3'-phosphotransferase</fullName>
    </alternativeName>
    <alternativeName>
        <fullName evidence="10 13">Adenosine-5'-phosphosulfate kinase</fullName>
    </alternativeName>
</protein>
<keyword evidence="18" id="KW-1185">Reference proteome</keyword>
<dbReference type="EMBL" id="FOTW01000014">
    <property type="protein sequence ID" value="SFM18987.1"/>
    <property type="molecule type" value="Genomic_DNA"/>
</dbReference>
<evidence type="ECO:0000256" key="8">
    <source>
        <dbReference type="ARBA" id="ARBA00022777"/>
    </source>
</evidence>
<evidence type="ECO:0000256" key="1">
    <source>
        <dbReference type="ARBA" id="ARBA00001823"/>
    </source>
</evidence>
<comment type="function">
    <text evidence="2 13 14">Catalyzes the synthesis of activated sulfate.</text>
</comment>
<keyword evidence="8 13" id="KW-0418">Kinase</keyword>
<name>A0A1I4NUK9_9BURK</name>
<dbReference type="NCBIfam" id="TIGR00455">
    <property type="entry name" value="apsK"/>
    <property type="match status" value="1"/>
</dbReference>
<dbReference type="OrthoDB" id="9804504at2"/>
<feature type="domain" description="APS kinase" evidence="16">
    <location>
        <begin position="52"/>
        <end position="202"/>
    </location>
</feature>
<dbReference type="SUPFAM" id="SSF52540">
    <property type="entry name" value="P-loop containing nucleoside triphosphate hydrolases"/>
    <property type="match status" value="1"/>
</dbReference>